<organism evidence="1 2">
    <name type="scientific">Parablautia muri</name>
    <dbReference type="NCBI Taxonomy" id="2320879"/>
    <lineage>
        <taxon>Bacteria</taxon>
        <taxon>Bacillati</taxon>
        <taxon>Bacillota</taxon>
        <taxon>Clostridia</taxon>
        <taxon>Lachnospirales</taxon>
        <taxon>Lachnospiraceae</taxon>
        <taxon>Parablautia</taxon>
    </lineage>
</organism>
<evidence type="ECO:0000313" key="2">
    <source>
        <dbReference type="Proteomes" id="UP001154420"/>
    </source>
</evidence>
<dbReference type="OrthoDB" id="5197565at2"/>
<dbReference type="AlphaFoldDB" id="A0A9X5BKR1"/>
<proteinExistence type="predicted"/>
<dbReference type="RefSeq" id="WP_160562336.1">
    <property type="nucleotide sequence ID" value="NZ_QZDT01000094.1"/>
</dbReference>
<keyword evidence="2" id="KW-1185">Reference proteome</keyword>
<comment type="caution">
    <text evidence="1">The sequence shown here is derived from an EMBL/GenBank/DDBJ whole genome shotgun (WGS) entry which is preliminary data.</text>
</comment>
<accession>A0A9X5BKR1</accession>
<reference evidence="1" key="1">
    <citation type="submission" date="2018-09" db="EMBL/GenBank/DDBJ databases">
        <title>Murine metabolic-syndrome-specific gut microbial biobank.</title>
        <authorList>
            <person name="Liu C."/>
        </authorList>
    </citation>
    <scope>NUCLEOTIDE SEQUENCE</scope>
    <source>
        <strain evidence="1">D42-62</strain>
    </source>
</reference>
<sequence>MAKFKVVMTFPDGEVIDSYEEDGDEGVFDTEQEANDYFCEWMSNYDAGGEVLHLSNPGDYPLEMVEQEPDYEIVEI</sequence>
<protein>
    <submittedName>
        <fullName evidence="1">Uncharacterized protein</fullName>
    </submittedName>
</protein>
<dbReference type="Proteomes" id="UP001154420">
    <property type="component" value="Unassembled WGS sequence"/>
</dbReference>
<name>A0A9X5BKR1_9FIRM</name>
<gene>
    <name evidence="1" type="ORF">D5281_23735</name>
</gene>
<evidence type="ECO:0000313" key="1">
    <source>
        <dbReference type="EMBL" id="NBJ95447.1"/>
    </source>
</evidence>
<dbReference type="EMBL" id="QZDT01000094">
    <property type="protein sequence ID" value="NBJ95447.1"/>
    <property type="molecule type" value="Genomic_DNA"/>
</dbReference>